<evidence type="ECO:0000313" key="5">
    <source>
        <dbReference type="EMBL" id="KAK9805853.1"/>
    </source>
</evidence>
<dbReference type="InterPro" id="IPR002347">
    <property type="entry name" value="SDR_fam"/>
</dbReference>
<name>A0AAW1PCM2_9CHLO</name>
<evidence type="ECO:0000256" key="3">
    <source>
        <dbReference type="ARBA" id="ARBA00023002"/>
    </source>
</evidence>
<dbReference type="PRINTS" id="PR00080">
    <property type="entry name" value="SDRFAMILY"/>
</dbReference>
<evidence type="ECO:0000256" key="1">
    <source>
        <dbReference type="ARBA" id="ARBA00006484"/>
    </source>
</evidence>
<dbReference type="GO" id="GO:0016491">
    <property type="term" value="F:oxidoreductase activity"/>
    <property type="evidence" value="ECO:0007669"/>
    <property type="project" value="UniProtKB-KW"/>
</dbReference>
<dbReference type="EMBL" id="JALJOQ010000041">
    <property type="protein sequence ID" value="KAK9805853.1"/>
    <property type="molecule type" value="Genomic_DNA"/>
</dbReference>
<evidence type="ECO:0008006" key="7">
    <source>
        <dbReference type="Google" id="ProtNLM"/>
    </source>
</evidence>
<protein>
    <recommendedName>
        <fullName evidence="7">NAD(P)-binding protein</fullName>
    </recommendedName>
</protein>
<organism evidence="5 6">
    <name type="scientific">Symbiochloris irregularis</name>
    <dbReference type="NCBI Taxonomy" id="706552"/>
    <lineage>
        <taxon>Eukaryota</taxon>
        <taxon>Viridiplantae</taxon>
        <taxon>Chlorophyta</taxon>
        <taxon>core chlorophytes</taxon>
        <taxon>Trebouxiophyceae</taxon>
        <taxon>Trebouxiales</taxon>
        <taxon>Trebouxiaceae</taxon>
        <taxon>Symbiochloris</taxon>
    </lineage>
</organism>
<comment type="caution">
    <text evidence="5">The sequence shown here is derived from an EMBL/GenBank/DDBJ whole genome shotgun (WGS) entry which is preliminary data.</text>
</comment>
<dbReference type="Gene3D" id="3.40.50.720">
    <property type="entry name" value="NAD(P)-binding Rossmann-like Domain"/>
    <property type="match status" value="1"/>
</dbReference>
<comment type="similarity">
    <text evidence="1 4">Belongs to the short-chain dehydrogenases/reductases (SDR) family.</text>
</comment>
<dbReference type="PANTHER" id="PTHR43963">
    <property type="entry name" value="CARBONYL REDUCTASE 1-RELATED"/>
    <property type="match status" value="1"/>
</dbReference>
<evidence type="ECO:0000313" key="6">
    <source>
        <dbReference type="Proteomes" id="UP001465755"/>
    </source>
</evidence>
<accession>A0AAW1PCM2</accession>
<dbReference type="InterPro" id="IPR036291">
    <property type="entry name" value="NAD(P)-bd_dom_sf"/>
</dbReference>
<sequence length="252" mass="26145">MSTGQKVALVTAGHKSLGFEIAKGLLEASFHVVISARSPEAGQAAVEQLKAFGSASAVVLDLTQADTIAAAVQAIKDQFGRLDVLVNNAANPVPPGEKPGQTHLPSQLTHEELQFIFNSNFFGLIAVTNACLPLMRASPGGATIVNCSSSRGSLTAPIHLAGKPYAPYSCSKAAVNMATQHYAKEFRDAGEHILINTVCPAYVTLTPDKPPGYVVGHPSEGAAIAIKMALLDPLDGSAPSGTFSDKSGPVSW</sequence>
<dbReference type="Pfam" id="PF00106">
    <property type="entry name" value="adh_short"/>
    <property type="match status" value="1"/>
</dbReference>
<dbReference type="Proteomes" id="UP001465755">
    <property type="component" value="Unassembled WGS sequence"/>
</dbReference>
<dbReference type="SUPFAM" id="SSF51735">
    <property type="entry name" value="NAD(P)-binding Rossmann-fold domains"/>
    <property type="match status" value="1"/>
</dbReference>
<evidence type="ECO:0000256" key="2">
    <source>
        <dbReference type="ARBA" id="ARBA00022857"/>
    </source>
</evidence>
<proteinExistence type="inferred from homology"/>
<keyword evidence="6" id="KW-1185">Reference proteome</keyword>
<reference evidence="5 6" key="1">
    <citation type="journal article" date="2024" name="Nat. Commun.">
        <title>Phylogenomics reveals the evolutionary origins of lichenization in chlorophyte algae.</title>
        <authorList>
            <person name="Puginier C."/>
            <person name="Libourel C."/>
            <person name="Otte J."/>
            <person name="Skaloud P."/>
            <person name="Haon M."/>
            <person name="Grisel S."/>
            <person name="Petersen M."/>
            <person name="Berrin J.G."/>
            <person name="Delaux P.M."/>
            <person name="Dal Grande F."/>
            <person name="Keller J."/>
        </authorList>
    </citation>
    <scope>NUCLEOTIDE SEQUENCE [LARGE SCALE GENOMIC DNA]</scope>
    <source>
        <strain evidence="5 6">SAG 2036</strain>
    </source>
</reference>
<dbReference type="AlphaFoldDB" id="A0AAW1PCM2"/>
<gene>
    <name evidence="5" type="ORF">WJX73_008167</name>
</gene>
<evidence type="ECO:0000256" key="4">
    <source>
        <dbReference type="RuleBase" id="RU000363"/>
    </source>
</evidence>
<dbReference type="PRINTS" id="PR00081">
    <property type="entry name" value="GDHRDH"/>
</dbReference>
<dbReference type="PANTHER" id="PTHR43963:SF6">
    <property type="entry name" value="CHAIN DEHYDROGENASE FAMILY PROTEIN, PUTATIVE (AFU_ORTHOLOGUE AFUA_3G15350)-RELATED"/>
    <property type="match status" value="1"/>
</dbReference>
<keyword evidence="3" id="KW-0560">Oxidoreductase</keyword>
<keyword evidence="2" id="KW-0521">NADP</keyword>